<reference evidence="2" key="1">
    <citation type="submission" date="2016-11" db="UniProtKB">
        <authorList>
            <consortium name="WormBaseParasite"/>
        </authorList>
    </citation>
    <scope>IDENTIFICATION</scope>
</reference>
<dbReference type="AlphaFoldDB" id="A0A1I7WF87"/>
<dbReference type="Proteomes" id="UP000095283">
    <property type="component" value="Unplaced"/>
</dbReference>
<dbReference type="WBParaSite" id="Hba_03626">
    <property type="protein sequence ID" value="Hba_03626"/>
    <property type="gene ID" value="Hba_03626"/>
</dbReference>
<name>A0A1I7WF87_HETBA</name>
<proteinExistence type="predicted"/>
<organism evidence="1 2">
    <name type="scientific">Heterorhabditis bacteriophora</name>
    <name type="common">Entomopathogenic nematode worm</name>
    <dbReference type="NCBI Taxonomy" id="37862"/>
    <lineage>
        <taxon>Eukaryota</taxon>
        <taxon>Metazoa</taxon>
        <taxon>Ecdysozoa</taxon>
        <taxon>Nematoda</taxon>
        <taxon>Chromadorea</taxon>
        <taxon>Rhabditida</taxon>
        <taxon>Rhabditina</taxon>
        <taxon>Rhabditomorpha</taxon>
        <taxon>Strongyloidea</taxon>
        <taxon>Heterorhabditidae</taxon>
        <taxon>Heterorhabditis</taxon>
    </lineage>
</organism>
<keyword evidence="1" id="KW-1185">Reference proteome</keyword>
<sequence>MLRAGRVVVFTFRQASIGKKIGFTNQVFVLTTFLKLLKTFQYFSYKH</sequence>
<protein>
    <submittedName>
        <fullName evidence="2">Uncharacterized protein</fullName>
    </submittedName>
</protein>
<evidence type="ECO:0000313" key="2">
    <source>
        <dbReference type="WBParaSite" id="Hba_03626"/>
    </source>
</evidence>
<accession>A0A1I7WF87</accession>
<evidence type="ECO:0000313" key="1">
    <source>
        <dbReference type="Proteomes" id="UP000095283"/>
    </source>
</evidence>